<accession>A0A8I1AE56</accession>
<keyword evidence="3" id="KW-1185">Reference proteome</keyword>
<evidence type="ECO:0000313" key="2">
    <source>
        <dbReference type="EMBL" id="MBH8596201.1"/>
    </source>
</evidence>
<dbReference type="SUPFAM" id="SSF55729">
    <property type="entry name" value="Acyl-CoA N-acyltransferases (Nat)"/>
    <property type="match status" value="1"/>
</dbReference>
<protein>
    <submittedName>
        <fullName evidence="2">GNAT family N-acetyltransferase</fullName>
    </submittedName>
</protein>
<dbReference type="PANTHER" id="PTHR43072:SF60">
    <property type="entry name" value="L-2,4-DIAMINOBUTYRIC ACID ACETYLTRANSFERASE"/>
    <property type="match status" value="1"/>
</dbReference>
<dbReference type="EMBL" id="JAECVW010000011">
    <property type="protein sequence ID" value="MBH8596201.1"/>
    <property type="molecule type" value="Genomic_DNA"/>
</dbReference>
<dbReference type="AlphaFoldDB" id="A0A8I1AE56"/>
<dbReference type="PROSITE" id="PS51186">
    <property type="entry name" value="GNAT"/>
    <property type="match status" value="1"/>
</dbReference>
<dbReference type="CDD" id="cd04301">
    <property type="entry name" value="NAT_SF"/>
    <property type="match status" value="1"/>
</dbReference>
<organism evidence="2 3">
    <name type="scientific">Thermoactinomyces intermedius</name>
    <dbReference type="NCBI Taxonomy" id="2024"/>
    <lineage>
        <taxon>Bacteria</taxon>
        <taxon>Bacillati</taxon>
        <taxon>Bacillota</taxon>
        <taxon>Bacilli</taxon>
        <taxon>Bacillales</taxon>
        <taxon>Thermoactinomycetaceae</taxon>
        <taxon>Thermoactinomyces</taxon>
    </lineage>
</organism>
<dbReference type="GO" id="GO:0016747">
    <property type="term" value="F:acyltransferase activity, transferring groups other than amino-acyl groups"/>
    <property type="evidence" value="ECO:0007669"/>
    <property type="project" value="InterPro"/>
</dbReference>
<gene>
    <name evidence="2" type="ORF">I8U20_12910</name>
</gene>
<keyword evidence="2" id="KW-0808">Transferase</keyword>
<dbReference type="InterPro" id="IPR000182">
    <property type="entry name" value="GNAT_dom"/>
</dbReference>
<evidence type="ECO:0000259" key="1">
    <source>
        <dbReference type="PROSITE" id="PS51186"/>
    </source>
</evidence>
<name>A0A8I1AE56_THEIN</name>
<comment type="caution">
    <text evidence="2">The sequence shown here is derived from an EMBL/GenBank/DDBJ whole genome shotgun (WGS) entry which is preliminary data.</text>
</comment>
<evidence type="ECO:0000313" key="3">
    <source>
        <dbReference type="Proteomes" id="UP000633619"/>
    </source>
</evidence>
<dbReference type="InterPro" id="IPR016181">
    <property type="entry name" value="Acyl_CoA_acyltransferase"/>
</dbReference>
<proteinExistence type="predicted"/>
<dbReference type="PANTHER" id="PTHR43072">
    <property type="entry name" value="N-ACETYLTRANSFERASE"/>
    <property type="match status" value="1"/>
</dbReference>
<sequence>MQIREICPEDHEAYLRLLNQLNEESPYLLFPCGDADPGKISDGNRHVFVAETDGKLTGHVAIRRGDDPHNRHTARPETGVLKKYQNQRVGTRLLEKAIQWAREQDIKRLEISILRPNLKAVYFYKKMGFQIEGMRKKSLFIQDRYADEYYMARLLFSDETKMT</sequence>
<dbReference type="Pfam" id="PF00583">
    <property type="entry name" value="Acetyltransf_1"/>
    <property type="match status" value="1"/>
</dbReference>
<dbReference type="RefSeq" id="WP_037996039.1">
    <property type="nucleotide sequence ID" value="NZ_JACEIR010000013.1"/>
</dbReference>
<feature type="domain" description="N-acetyltransferase" evidence="1">
    <location>
        <begin position="1"/>
        <end position="156"/>
    </location>
</feature>
<dbReference type="Gene3D" id="3.40.630.30">
    <property type="match status" value="1"/>
</dbReference>
<reference evidence="2 3" key="1">
    <citation type="submission" date="2020-12" db="EMBL/GenBank/DDBJ databases">
        <title>WGS of Thermoactinomyces spp.</title>
        <authorList>
            <person name="Cheng K."/>
        </authorList>
    </citation>
    <scope>NUCLEOTIDE SEQUENCE [LARGE SCALE GENOMIC DNA]</scope>
    <source>
        <strain evidence="3">CICC 10671\DSM 43846</strain>
    </source>
</reference>
<dbReference type="Proteomes" id="UP000633619">
    <property type="component" value="Unassembled WGS sequence"/>
</dbReference>